<evidence type="ECO:0000256" key="1">
    <source>
        <dbReference type="ARBA" id="ARBA00007946"/>
    </source>
</evidence>
<gene>
    <name evidence="3" type="ORF">EW026_g5630</name>
</gene>
<accession>A0A4S4KDL2</accession>
<keyword evidence="2" id="KW-0456">Lyase</keyword>
<dbReference type="SUPFAM" id="SSF48576">
    <property type="entry name" value="Terpenoid synthases"/>
    <property type="match status" value="1"/>
</dbReference>
<comment type="similarity">
    <text evidence="1">Belongs to the trichodiene synthase family.</text>
</comment>
<sequence length="319" mass="36484">MSSSNKSVETLDPGYHRAGVVDMTRAAITSFMLRTDLPVHGIILKYEPNRSIQQLIRKEIRKWKIEKLLSSVQHEHLTSTGFYVSTTFYAHLHIDIQVQIALYTFLTCLIDDFDVGTQALEEFGTRLCNGHSQLHPVLDCMAKLLGRMPTYFLPYASQSIVISTIQFINATAFDKKTASMPLSDSASSFVEYKRERSGLGEAYGFFAWDKFTFPDISTYVQVIPETTRLLAFINDVFSFYKEELAGERNNFVHDRATLSKSSLRDALFSIVDEILAAIKRARCVLKGEKEKRIWNDFLAGYVLYHFIAPRYLLRELIEA</sequence>
<dbReference type="Proteomes" id="UP000309038">
    <property type="component" value="Unassembled WGS sequence"/>
</dbReference>
<name>A0A4S4KDL2_9APHY</name>
<dbReference type="SFLD" id="SFLDS00005">
    <property type="entry name" value="Isoprenoid_Synthase_Type_I"/>
    <property type="match status" value="1"/>
</dbReference>
<organism evidence="3 4">
    <name type="scientific">Hermanssonia centrifuga</name>
    <dbReference type="NCBI Taxonomy" id="98765"/>
    <lineage>
        <taxon>Eukaryota</taxon>
        <taxon>Fungi</taxon>
        <taxon>Dikarya</taxon>
        <taxon>Basidiomycota</taxon>
        <taxon>Agaricomycotina</taxon>
        <taxon>Agaricomycetes</taxon>
        <taxon>Polyporales</taxon>
        <taxon>Meruliaceae</taxon>
        <taxon>Hermanssonia</taxon>
    </lineage>
</organism>
<dbReference type="SFLD" id="SFLDG01021">
    <property type="entry name" value="Trichodiene_Synthase_Like"/>
    <property type="match status" value="1"/>
</dbReference>
<dbReference type="Pfam" id="PF06330">
    <property type="entry name" value="TRI5"/>
    <property type="match status" value="1"/>
</dbReference>
<protein>
    <recommendedName>
        <fullName evidence="5">Terpenoid synthase</fullName>
    </recommendedName>
</protein>
<dbReference type="Gene3D" id="1.10.600.10">
    <property type="entry name" value="Farnesyl Diphosphate Synthase"/>
    <property type="match status" value="1"/>
</dbReference>
<keyword evidence="4" id="KW-1185">Reference proteome</keyword>
<evidence type="ECO:0008006" key="5">
    <source>
        <dbReference type="Google" id="ProtNLM"/>
    </source>
</evidence>
<comment type="caution">
    <text evidence="3">The sequence shown here is derived from an EMBL/GenBank/DDBJ whole genome shotgun (WGS) entry which is preliminary data.</text>
</comment>
<evidence type="ECO:0000313" key="3">
    <source>
        <dbReference type="EMBL" id="THG96155.1"/>
    </source>
</evidence>
<proteinExistence type="inferred from homology"/>
<evidence type="ECO:0000256" key="2">
    <source>
        <dbReference type="ARBA" id="ARBA00023239"/>
    </source>
</evidence>
<reference evidence="3 4" key="1">
    <citation type="submission" date="2019-02" db="EMBL/GenBank/DDBJ databases">
        <title>Genome sequencing of the rare red list fungi Phlebia centrifuga.</title>
        <authorList>
            <person name="Buettner E."/>
            <person name="Kellner H."/>
        </authorList>
    </citation>
    <scope>NUCLEOTIDE SEQUENCE [LARGE SCALE GENOMIC DNA]</scope>
    <source>
        <strain evidence="3 4">DSM 108282</strain>
    </source>
</reference>
<dbReference type="AlphaFoldDB" id="A0A4S4KDL2"/>
<dbReference type="InterPro" id="IPR024652">
    <property type="entry name" value="Trichodiene_synth"/>
</dbReference>
<dbReference type="GO" id="GO:0016838">
    <property type="term" value="F:carbon-oxygen lyase activity, acting on phosphates"/>
    <property type="evidence" value="ECO:0007669"/>
    <property type="project" value="InterPro"/>
</dbReference>
<dbReference type="InterPro" id="IPR008949">
    <property type="entry name" value="Isoprenoid_synthase_dom_sf"/>
</dbReference>
<evidence type="ECO:0000313" key="4">
    <source>
        <dbReference type="Proteomes" id="UP000309038"/>
    </source>
</evidence>
<dbReference type="EMBL" id="SGPJ01000257">
    <property type="protein sequence ID" value="THG96155.1"/>
    <property type="molecule type" value="Genomic_DNA"/>
</dbReference>